<name>A0A7K0DMZ2_9NOCA</name>
<feature type="region of interest" description="Disordered" evidence="1">
    <location>
        <begin position="1"/>
        <end position="79"/>
    </location>
</feature>
<gene>
    <name evidence="3" type="ORF">NRB56_26980</name>
</gene>
<sequence>MARNQHPEVERWPQASDDGRWPEAPPEDDRWAAAQNRRRPVPPPPADPDDDLWAAADRRRVPATPPAEPDDEEWEAPSRRRAGRLRVEVPPIVNPYAIVALVAALIGAFPVAIVFAFVSFSYPRGRFMAACALLIGMLEVTVLLGVAALAGVTVPHLDLHRSSDSSASLGQPSVAPTQPTTTSVPITVTAATPVKPPSAAKGEVCTDAQVALIGTASDGSTLLCLHSSSGYRWVGPYSVSTAVHEGGGKCLPGTDKSARTSDGHALVCEGAGATGTWTLWVE</sequence>
<evidence type="ECO:0008006" key="5">
    <source>
        <dbReference type="Google" id="ProtNLM"/>
    </source>
</evidence>
<keyword evidence="2" id="KW-0812">Transmembrane</keyword>
<dbReference type="OrthoDB" id="4556872at2"/>
<feature type="region of interest" description="Disordered" evidence="1">
    <location>
        <begin position="163"/>
        <end position="182"/>
    </location>
</feature>
<evidence type="ECO:0000256" key="1">
    <source>
        <dbReference type="SAM" id="MobiDB-lite"/>
    </source>
</evidence>
<feature type="compositionally biased region" description="Polar residues" evidence="1">
    <location>
        <begin position="164"/>
        <end position="182"/>
    </location>
</feature>
<evidence type="ECO:0000256" key="2">
    <source>
        <dbReference type="SAM" id="Phobius"/>
    </source>
</evidence>
<accession>A0A7K0DMZ2</accession>
<organism evidence="3 4">
    <name type="scientific">Nocardia aurantia</name>
    <dbReference type="NCBI Taxonomy" id="2585199"/>
    <lineage>
        <taxon>Bacteria</taxon>
        <taxon>Bacillati</taxon>
        <taxon>Actinomycetota</taxon>
        <taxon>Actinomycetes</taxon>
        <taxon>Mycobacteriales</taxon>
        <taxon>Nocardiaceae</taxon>
        <taxon>Nocardia</taxon>
    </lineage>
</organism>
<keyword evidence="2" id="KW-1133">Transmembrane helix</keyword>
<reference evidence="3 4" key="1">
    <citation type="submission" date="2019-10" db="EMBL/GenBank/DDBJ databases">
        <title>Nocardia macrotermitis sp. nov. and Nocardia aurantia sp. nov., isolated from the gut of fungus growing-termite Macrotermes natalensis.</title>
        <authorList>
            <person name="Benndorf R."/>
            <person name="Schwitalla J."/>
            <person name="Martin K."/>
            <person name="De Beer W."/>
            <person name="Kaster A.-K."/>
            <person name="Vollmers J."/>
            <person name="Poulsen M."/>
            <person name="Beemelmanns C."/>
        </authorList>
    </citation>
    <scope>NUCLEOTIDE SEQUENCE [LARGE SCALE GENOMIC DNA]</scope>
    <source>
        <strain evidence="3 4">RB56</strain>
    </source>
</reference>
<evidence type="ECO:0000313" key="4">
    <source>
        <dbReference type="Proteomes" id="UP000431401"/>
    </source>
</evidence>
<dbReference type="RefSeq" id="WP_153341850.1">
    <property type="nucleotide sequence ID" value="NZ_WEGI01000005.1"/>
</dbReference>
<comment type="caution">
    <text evidence="3">The sequence shown here is derived from an EMBL/GenBank/DDBJ whole genome shotgun (WGS) entry which is preliminary data.</text>
</comment>
<keyword evidence="2" id="KW-0472">Membrane</keyword>
<proteinExistence type="predicted"/>
<dbReference type="EMBL" id="WEGI01000005">
    <property type="protein sequence ID" value="MQY27116.1"/>
    <property type="molecule type" value="Genomic_DNA"/>
</dbReference>
<evidence type="ECO:0000313" key="3">
    <source>
        <dbReference type="EMBL" id="MQY27116.1"/>
    </source>
</evidence>
<feature type="transmembrane region" description="Helical" evidence="2">
    <location>
        <begin position="96"/>
        <end position="120"/>
    </location>
</feature>
<feature type="transmembrane region" description="Helical" evidence="2">
    <location>
        <begin position="127"/>
        <end position="152"/>
    </location>
</feature>
<protein>
    <recommendedName>
        <fullName evidence="5">DUF4190 domain-containing protein</fullName>
    </recommendedName>
</protein>
<dbReference type="Proteomes" id="UP000431401">
    <property type="component" value="Unassembled WGS sequence"/>
</dbReference>
<keyword evidence="4" id="KW-1185">Reference proteome</keyword>
<dbReference type="AlphaFoldDB" id="A0A7K0DMZ2"/>
<feature type="compositionally biased region" description="Basic and acidic residues" evidence="1">
    <location>
        <begin position="1"/>
        <end position="31"/>
    </location>
</feature>